<comment type="caution">
    <text evidence="12">The sequence shown here is derived from an EMBL/GenBank/DDBJ whole genome shotgun (WGS) entry which is preliminary data.</text>
</comment>
<feature type="region of interest" description="Disordered" evidence="9">
    <location>
        <begin position="82"/>
        <end position="102"/>
    </location>
</feature>
<evidence type="ECO:0000256" key="3">
    <source>
        <dbReference type="ARBA" id="ARBA00022737"/>
    </source>
</evidence>
<dbReference type="GO" id="GO:0005634">
    <property type="term" value="C:nucleus"/>
    <property type="evidence" value="ECO:0007669"/>
    <property type="project" value="UniProtKB-SubCell"/>
</dbReference>
<keyword evidence="5" id="KW-0862">Zinc</keyword>
<dbReference type="InterPro" id="IPR036236">
    <property type="entry name" value="Znf_C2H2_sf"/>
</dbReference>
<dbReference type="GO" id="GO:0008270">
    <property type="term" value="F:zinc ion binding"/>
    <property type="evidence" value="ECO:0007669"/>
    <property type="project" value="UniProtKB-KW"/>
</dbReference>
<dbReference type="Gene3D" id="3.30.160.60">
    <property type="entry name" value="Classic Zinc Finger"/>
    <property type="match status" value="8"/>
</dbReference>
<feature type="transmembrane region" description="Helical" evidence="10">
    <location>
        <begin position="1236"/>
        <end position="1256"/>
    </location>
</feature>
<dbReference type="PROSITE" id="PS50157">
    <property type="entry name" value="ZINC_FINGER_C2H2_2"/>
    <property type="match status" value="5"/>
</dbReference>
<name>A0A0B2V6Q3_TOXCA</name>
<keyword evidence="10" id="KW-0472">Membrane</keyword>
<gene>
    <name evidence="12" type="primary">spr-4</name>
    <name evidence="12" type="ORF">Tcan_14949</name>
</gene>
<proteinExistence type="predicted"/>
<dbReference type="SUPFAM" id="SSF57667">
    <property type="entry name" value="beta-beta-alpha zinc fingers"/>
    <property type="match status" value="3"/>
</dbReference>
<accession>A0A0B2V6Q3</accession>
<dbReference type="Proteomes" id="UP000031036">
    <property type="component" value="Unassembled WGS sequence"/>
</dbReference>
<feature type="compositionally biased region" description="Polar residues" evidence="9">
    <location>
        <begin position="851"/>
        <end position="861"/>
    </location>
</feature>
<dbReference type="PANTHER" id="PTHR24392:SF56">
    <property type="entry name" value="ZINC FINGER PROTEIN 510"/>
    <property type="match status" value="1"/>
</dbReference>
<feature type="region of interest" description="Disordered" evidence="9">
    <location>
        <begin position="818"/>
        <end position="892"/>
    </location>
</feature>
<keyword evidence="10" id="KW-1133">Transmembrane helix</keyword>
<dbReference type="EMBL" id="JPKZ01002481">
    <property type="protein sequence ID" value="KHN76660.1"/>
    <property type="molecule type" value="Genomic_DNA"/>
</dbReference>
<feature type="compositionally biased region" description="Basic residues" evidence="9">
    <location>
        <begin position="407"/>
        <end position="416"/>
    </location>
</feature>
<sequence length="1283" mass="145445">MASFSQSDSLRRSKRNKFHLDVAAIMSPHSDRRFKSVSPSRKRTGETKESMERMRSRSTIKSVSAVIGKRERKVPVRHLDFISDEHLEPESDDDGPPQKMRGGRGDFYCTHCPAHYPTRTGLANHTKQHGSMKKYRCEECDMSCDSLKTLRVHSQVHIPDDGDQPLISFTQHSNKVIEVEERRQNHHNEVVSVEKSLESKATDAQRGSAGEGSAKKPGCSGAVSSDLSSNIKYRASTSASKAGHFVCKECPFTTRDIGRLTTHEEGHKRERGFQCPMCTYRSESAGFLRRHCDCHGKDRYPWPPVYVGRHTTTRKGALPYAASTCDLSKRTEMLEPNNVMGKRMVRSSTDVAAYVSSATTSPTVIPLCREVQHTTEKSNFTALLPARTASSLRFKKSSGRTFDNQRRKPSIHHQQRSFKGIAASRMAKYKCFCCHARFFTNYERSAHRSLCRRAPKIAKSLYTALLKERVDAFKRDEKHPFDATSSDRSTPVEQRVHSCAHCPFTCAQKSRLQRHENKHFLKAEHQCTYCSFSCRSVDILIQHSRLHQPSRMTQMPGRPKDFSFTDDVPPGGTSTLGKIEKCSECPYRSRHLCDMKAHAAMHIGMREFPCNRCTYSTKRAHVLEAHLQMHAEEDGLPASSQQGSSDVDAKKRISIRWRGKVIGTRSGSKLTRVYACNFCPFRTRFCAPLFTHSRNHTGHRAMRCTRCTFTTSVSRKLREHCALHPLARSTVSSLSRNTHPDGFFTCRDCPFSCDSYGKLWHHVQKHKRASRFSCDLCTFSTGSSSCLAEHRALHSCSLQSESKMEEIIVVSDSSSVKEYEGFDETDEMEVDEQTSSVDHSMEHETSRAEPVSNTTSLSSSDGGRRQAVEKEEHDDMPVKDSSPSLVNNDEEDPFVSNEMELLMRIRKTHSNLLVPSEKSYRCSECPFISEDKMVLAFHSDRHRAKGGHLKCNMCSYKAHTPEALCSHINLHTKAHPQAAAVASFRKRKPRRSSPESISQNGKLIKCTRCAYQTASADRYTAHCLEHALRIQRRLETSIRRSKSSGGGIEKKQKGYRLARKIDGQQFCWKCSFHCDSESALGTHMELHGLAAPFVCSLCDYGSFSKNVVLFHEMNHHLDVPLTNFCNNSFAAVDQPKSLVLLESSELQSRQQSLRCNRCGFILHNFTEFVTHCNLIHHDNTPNSNLPADDRMEDESNAIFLARPKCEISLSVAPSIGLVYLWRCYAVREISSWSVTLHFSGVVLLWHCIMYFCSSLFLVHYYLIYAIYSTTFLLRLFCSFSLNI</sequence>
<evidence type="ECO:0000256" key="9">
    <source>
        <dbReference type="SAM" id="MobiDB-lite"/>
    </source>
</evidence>
<dbReference type="PANTHER" id="PTHR24392">
    <property type="entry name" value="ZINC FINGER PROTEIN"/>
    <property type="match status" value="1"/>
</dbReference>
<evidence type="ECO:0000313" key="12">
    <source>
        <dbReference type="EMBL" id="KHN76660.1"/>
    </source>
</evidence>
<evidence type="ECO:0000256" key="5">
    <source>
        <dbReference type="ARBA" id="ARBA00022833"/>
    </source>
</evidence>
<keyword evidence="13" id="KW-1185">Reference proteome</keyword>
<dbReference type="SMART" id="SM00355">
    <property type="entry name" value="ZnF_C2H2"/>
    <property type="match status" value="18"/>
</dbReference>
<keyword evidence="3" id="KW-0677">Repeat</keyword>
<feature type="compositionally biased region" description="Basic and acidic residues" evidence="9">
    <location>
        <begin position="43"/>
        <end position="55"/>
    </location>
</feature>
<evidence type="ECO:0000256" key="6">
    <source>
        <dbReference type="ARBA" id="ARBA00023125"/>
    </source>
</evidence>
<evidence type="ECO:0000313" key="13">
    <source>
        <dbReference type="Proteomes" id="UP000031036"/>
    </source>
</evidence>
<keyword evidence="2" id="KW-0479">Metal-binding</keyword>
<feature type="region of interest" description="Disordered" evidence="9">
    <location>
        <begin position="1"/>
        <end position="64"/>
    </location>
</feature>
<feature type="domain" description="C2H2-type" evidence="11">
    <location>
        <begin position="245"/>
        <end position="272"/>
    </location>
</feature>
<dbReference type="OrthoDB" id="5815677at2759"/>
<evidence type="ECO:0000256" key="7">
    <source>
        <dbReference type="ARBA" id="ARBA00023242"/>
    </source>
</evidence>
<protein>
    <submittedName>
        <fullName evidence="12">Suppressor of presenilin protein 4</fullName>
    </submittedName>
</protein>
<feature type="domain" description="C2H2-type" evidence="11">
    <location>
        <begin position="608"/>
        <end position="635"/>
    </location>
</feature>
<evidence type="ECO:0000256" key="4">
    <source>
        <dbReference type="ARBA" id="ARBA00022771"/>
    </source>
</evidence>
<feature type="region of interest" description="Disordered" evidence="9">
    <location>
        <begin position="395"/>
        <end position="417"/>
    </location>
</feature>
<keyword evidence="6" id="KW-0238">DNA-binding</keyword>
<evidence type="ECO:0000256" key="8">
    <source>
        <dbReference type="PROSITE-ProRule" id="PRU00042"/>
    </source>
</evidence>
<feature type="domain" description="C2H2-type" evidence="11">
    <location>
        <begin position="107"/>
        <end position="134"/>
    </location>
</feature>
<dbReference type="OMA" id="EKCSECP"/>
<reference evidence="12 13" key="1">
    <citation type="submission" date="2014-11" db="EMBL/GenBank/DDBJ databases">
        <title>Genetic blueprint of the zoonotic pathogen Toxocara canis.</title>
        <authorList>
            <person name="Zhu X.-Q."/>
            <person name="Korhonen P.K."/>
            <person name="Cai H."/>
            <person name="Young N.D."/>
            <person name="Nejsum P."/>
            <person name="von Samson-Himmelstjerna G."/>
            <person name="Boag P.R."/>
            <person name="Tan P."/>
            <person name="Li Q."/>
            <person name="Min J."/>
            <person name="Yang Y."/>
            <person name="Wang X."/>
            <person name="Fang X."/>
            <person name="Hall R.S."/>
            <person name="Hofmann A."/>
            <person name="Sternberg P.W."/>
            <person name="Jex A.R."/>
            <person name="Gasser R.B."/>
        </authorList>
    </citation>
    <scope>NUCLEOTIDE SEQUENCE [LARGE SCALE GENOMIC DNA]</scope>
    <source>
        <strain evidence="12">PN_DK_2014</strain>
    </source>
</reference>
<feature type="domain" description="C2H2-type" evidence="11">
    <location>
        <begin position="135"/>
        <end position="162"/>
    </location>
</feature>
<feature type="region of interest" description="Disordered" evidence="9">
    <location>
        <begin position="193"/>
        <end position="222"/>
    </location>
</feature>
<feature type="compositionally biased region" description="Acidic residues" evidence="9">
    <location>
        <begin position="821"/>
        <end position="832"/>
    </location>
</feature>
<dbReference type="InterPro" id="IPR013087">
    <property type="entry name" value="Znf_C2H2_type"/>
</dbReference>
<dbReference type="STRING" id="6265.A0A0B2V6Q3"/>
<dbReference type="GO" id="GO:0003677">
    <property type="term" value="F:DNA binding"/>
    <property type="evidence" value="ECO:0007669"/>
    <property type="project" value="UniProtKB-KW"/>
</dbReference>
<evidence type="ECO:0000259" key="11">
    <source>
        <dbReference type="PROSITE" id="PS50157"/>
    </source>
</evidence>
<evidence type="ECO:0000256" key="2">
    <source>
        <dbReference type="ARBA" id="ARBA00022723"/>
    </source>
</evidence>
<keyword evidence="10" id="KW-0812">Transmembrane</keyword>
<evidence type="ECO:0000256" key="10">
    <source>
        <dbReference type="SAM" id="Phobius"/>
    </source>
</evidence>
<keyword evidence="7" id="KW-0539">Nucleus</keyword>
<comment type="subcellular location">
    <subcellularLocation>
        <location evidence="1">Nucleus</location>
    </subcellularLocation>
</comment>
<organism evidence="12 13">
    <name type="scientific">Toxocara canis</name>
    <name type="common">Canine roundworm</name>
    <dbReference type="NCBI Taxonomy" id="6265"/>
    <lineage>
        <taxon>Eukaryota</taxon>
        <taxon>Metazoa</taxon>
        <taxon>Ecdysozoa</taxon>
        <taxon>Nematoda</taxon>
        <taxon>Chromadorea</taxon>
        <taxon>Rhabditida</taxon>
        <taxon>Spirurina</taxon>
        <taxon>Ascaridomorpha</taxon>
        <taxon>Ascaridoidea</taxon>
        <taxon>Toxocaridae</taxon>
        <taxon>Toxocara</taxon>
    </lineage>
</organism>
<feature type="domain" description="C2H2-type" evidence="11">
    <location>
        <begin position="674"/>
        <end position="701"/>
    </location>
</feature>
<dbReference type="PROSITE" id="PS00028">
    <property type="entry name" value="ZINC_FINGER_C2H2_1"/>
    <property type="match status" value="5"/>
</dbReference>
<evidence type="ECO:0000256" key="1">
    <source>
        <dbReference type="ARBA" id="ARBA00004123"/>
    </source>
</evidence>
<keyword evidence="4 8" id="KW-0863">Zinc-finger</keyword>
<feature type="compositionally biased region" description="Basic and acidic residues" evidence="9">
    <location>
        <begin position="862"/>
        <end position="878"/>
    </location>
</feature>